<dbReference type="PROSITE" id="PS51257">
    <property type="entry name" value="PROKAR_LIPOPROTEIN"/>
    <property type="match status" value="1"/>
</dbReference>
<evidence type="ECO:0000313" key="2">
    <source>
        <dbReference type="Proteomes" id="UP000018372"/>
    </source>
</evidence>
<protein>
    <recommendedName>
        <fullName evidence="3">Fimbrillin family protein</fullName>
    </recommendedName>
</protein>
<dbReference type="RefSeq" id="WP_022054596.1">
    <property type="nucleotide sequence ID" value="NZ_HF998199.1"/>
</dbReference>
<dbReference type="AlphaFoldDB" id="R5VIM2"/>
<organism evidence="1 2">
    <name type="scientific">Phocaeicola plebeius CAG:211</name>
    <dbReference type="NCBI Taxonomy" id="1263052"/>
    <lineage>
        <taxon>Bacteria</taxon>
        <taxon>Pseudomonadati</taxon>
        <taxon>Bacteroidota</taxon>
        <taxon>Bacteroidia</taxon>
        <taxon>Bacteroidales</taxon>
        <taxon>Bacteroidaceae</taxon>
        <taxon>Phocaeicola</taxon>
    </lineage>
</organism>
<evidence type="ECO:0000313" key="1">
    <source>
        <dbReference type="EMBL" id="CCZ87659.1"/>
    </source>
</evidence>
<dbReference type="Proteomes" id="UP000018372">
    <property type="component" value="Unassembled WGS sequence"/>
</dbReference>
<dbReference type="Pfam" id="PF13149">
    <property type="entry name" value="Mfa_like_1"/>
    <property type="match status" value="1"/>
</dbReference>
<reference evidence="1" key="1">
    <citation type="submission" date="2012-11" db="EMBL/GenBank/DDBJ databases">
        <title>Dependencies among metagenomic species, viruses, plasmids and units of genetic variation.</title>
        <authorList>
            <person name="Nielsen H.B."/>
            <person name="Almeida M."/>
            <person name="Juncker A.S."/>
            <person name="Rasmussen S."/>
            <person name="Li J."/>
            <person name="Sunagawa S."/>
            <person name="Plichta D."/>
            <person name="Gautier L."/>
            <person name="Le Chatelier E."/>
            <person name="Peletier E."/>
            <person name="Bonde I."/>
            <person name="Nielsen T."/>
            <person name="Manichanh C."/>
            <person name="Arumugam M."/>
            <person name="Batto J."/>
            <person name="Santos M.B.Q.D."/>
            <person name="Blom N."/>
            <person name="Borruel N."/>
            <person name="Burgdorf K.S."/>
            <person name="Boumezbeur F."/>
            <person name="Casellas F."/>
            <person name="Dore J."/>
            <person name="Guarner F."/>
            <person name="Hansen T."/>
            <person name="Hildebrand F."/>
            <person name="Kaas R.S."/>
            <person name="Kennedy S."/>
            <person name="Kristiansen K."/>
            <person name="Kultima J.R."/>
            <person name="Leonard P."/>
            <person name="Levenez F."/>
            <person name="Lund O."/>
            <person name="Moumen B."/>
            <person name="Le Paslier D."/>
            <person name="Pons N."/>
            <person name="Pedersen O."/>
            <person name="Prifti E."/>
            <person name="Qin J."/>
            <person name="Raes J."/>
            <person name="Tap J."/>
            <person name="Tims S."/>
            <person name="Ussery D.W."/>
            <person name="Yamada T."/>
            <person name="MetaHit consortium"/>
            <person name="Renault P."/>
            <person name="Sicheritz-Ponten T."/>
            <person name="Bork P."/>
            <person name="Wang J."/>
            <person name="Brunak S."/>
            <person name="Ehrlich S.D."/>
        </authorList>
    </citation>
    <scope>NUCLEOTIDE SEQUENCE [LARGE SCALE GENOMIC DNA]</scope>
</reference>
<proteinExistence type="predicted"/>
<accession>R5VIM2</accession>
<name>R5VIM2_9BACT</name>
<dbReference type="Gene3D" id="2.60.40.2630">
    <property type="match status" value="1"/>
</dbReference>
<dbReference type="InterPro" id="IPR025049">
    <property type="entry name" value="Mfa-like_1"/>
</dbReference>
<dbReference type="CDD" id="cd13120">
    <property type="entry name" value="BF2867_like_N"/>
    <property type="match status" value="1"/>
</dbReference>
<evidence type="ECO:0008006" key="3">
    <source>
        <dbReference type="Google" id="ProtNLM"/>
    </source>
</evidence>
<comment type="caution">
    <text evidence="1">The sequence shown here is derived from an EMBL/GenBank/DDBJ whole genome shotgun (WGS) entry which is preliminary data.</text>
</comment>
<dbReference type="Gene3D" id="2.60.40.2620">
    <property type="entry name" value="Fimbrillin-like"/>
    <property type="match status" value="1"/>
</dbReference>
<sequence length="599" mass="66697">MNKITSNIRNYSFGLILLSCMGGMSCTREADIDMTDTDGVVFSANIGQASRRGDNSWTGGELIGMQVGESVKTYRISDAATGAMVTDDEPYTWTSGEYQLHAWSPYTDKSISLTDQSDAEKMFACDLLECNATVNAQSVQLTFKHKMTRVWYELQQFPGYTDEEANNAVISYYGYPSIKYTEGIIEKEGEPNAEISTRKIDDRHGGAILVPGEMWDKPFIKVVIGGDTYVYTPKHTVATDEERQTGVLKEGYNQRYYLKVSKKGIEVSMESSSVGWEDETVAEIKDGNYFTSLPKVEDGSDIQFTYEGINTETGEITGEDKSFSISYTETGNGGLDIEGNCEVKRETNVQSASLSRANGEGSVHKYTISKVASDIKITYDKNYIAVGKYLYDNGTFGTNPNPEGWKTVGLVYKMGASDTDTPDNYKGTDNNNLLSTITGYMLYVGADLPKGEFKWTTESNPTEFATWEDNAERKAGESYHGYIYTQAIRTKLQNATIDNFPIWKAFTELNLETPDGTSGWYIPSIPQLEEIANANITDQVTFEDGNYCSSNIFYSSKSEENKWGATDNHSWALRYNIKTKTASGGWDMDAAKLIFILTF</sequence>
<dbReference type="InterPro" id="IPR042278">
    <property type="entry name" value="Mfa-like_1_N"/>
</dbReference>
<gene>
    <name evidence="1" type="ORF">BN536_02432</name>
</gene>
<dbReference type="EMBL" id="CBAT010000176">
    <property type="protein sequence ID" value="CCZ87659.1"/>
    <property type="molecule type" value="Genomic_DNA"/>
</dbReference>